<reference evidence="1" key="2">
    <citation type="journal article" date="2015" name="Fish Shellfish Immunol.">
        <title>Early steps in the European eel (Anguilla anguilla)-Vibrio vulnificus interaction in the gills: Role of the RtxA13 toxin.</title>
        <authorList>
            <person name="Callol A."/>
            <person name="Pajuelo D."/>
            <person name="Ebbesson L."/>
            <person name="Teles M."/>
            <person name="MacKenzie S."/>
            <person name="Amaro C."/>
        </authorList>
    </citation>
    <scope>NUCLEOTIDE SEQUENCE</scope>
</reference>
<proteinExistence type="predicted"/>
<name>A0A0E9WRW5_ANGAN</name>
<sequence length="57" mass="6919">MDSIILIFVYFVLFSVFVERPLYPHWDFLKWCGFSNSLFSECTCSLYPYVRYGEYLL</sequence>
<evidence type="ECO:0000313" key="1">
    <source>
        <dbReference type="EMBL" id="JAH93184.1"/>
    </source>
</evidence>
<protein>
    <submittedName>
        <fullName evidence="1">Uncharacterized protein</fullName>
    </submittedName>
</protein>
<dbReference type="EMBL" id="GBXM01015393">
    <property type="protein sequence ID" value="JAH93184.1"/>
    <property type="molecule type" value="Transcribed_RNA"/>
</dbReference>
<dbReference type="AlphaFoldDB" id="A0A0E9WRW5"/>
<accession>A0A0E9WRW5</accession>
<reference evidence="1" key="1">
    <citation type="submission" date="2014-11" db="EMBL/GenBank/DDBJ databases">
        <authorList>
            <person name="Amaro Gonzalez C."/>
        </authorList>
    </citation>
    <scope>NUCLEOTIDE SEQUENCE</scope>
</reference>
<organism evidence="1">
    <name type="scientific">Anguilla anguilla</name>
    <name type="common">European freshwater eel</name>
    <name type="synonym">Muraena anguilla</name>
    <dbReference type="NCBI Taxonomy" id="7936"/>
    <lineage>
        <taxon>Eukaryota</taxon>
        <taxon>Metazoa</taxon>
        <taxon>Chordata</taxon>
        <taxon>Craniata</taxon>
        <taxon>Vertebrata</taxon>
        <taxon>Euteleostomi</taxon>
        <taxon>Actinopterygii</taxon>
        <taxon>Neopterygii</taxon>
        <taxon>Teleostei</taxon>
        <taxon>Anguilliformes</taxon>
        <taxon>Anguillidae</taxon>
        <taxon>Anguilla</taxon>
    </lineage>
</organism>